<evidence type="ECO:0000256" key="1">
    <source>
        <dbReference type="ARBA" id="ARBA00010075"/>
    </source>
</evidence>
<evidence type="ECO:0000256" key="3">
    <source>
        <dbReference type="ARBA" id="ARBA00023125"/>
    </source>
</evidence>
<keyword evidence="7" id="KW-1185">Reference proteome</keyword>
<dbReference type="KEGG" id="whj:H9Q79_02810"/>
<dbReference type="AlphaFoldDB" id="A0A7G9GEK7"/>
<evidence type="ECO:0000313" key="6">
    <source>
        <dbReference type="EMBL" id="QNM09239.1"/>
    </source>
</evidence>
<protein>
    <submittedName>
        <fullName evidence="6">IS4 family transposase</fullName>
    </submittedName>
</protein>
<organism evidence="6 7">
    <name type="scientific">Wansuia hejianensis</name>
    <dbReference type="NCBI Taxonomy" id="2763667"/>
    <lineage>
        <taxon>Bacteria</taxon>
        <taxon>Bacillati</taxon>
        <taxon>Bacillota</taxon>
        <taxon>Clostridia</taxon>
        <taxon>Lachnospirales</taxon>
        <taxon>Lachnospiraceae</taxon>
        <taxon>Wansuia</taxon>
    </lineage>
</organism>
<dbReference type="Gene3D" id="3.90.350.10">
    <property type="entry name" value="Transposase Inhibitor Protein From Tn5, Chain A, domain 1"/>
    <property type="match status" value="1"/>
</dbReference>
<comment type="similarity">
    <text evidence="1">Belongs to the transposase 11 family.</text>
</comment>
<evidence type="ECO:0000313" key="7">
    <source>
        <dbReference type="Proteomes" id="UP000515860"/>
    </source>
</evidence>
<dbReference type="InterPro" id="IPR047952">
    <property type="entry name" value="Transpos_IS4"/>
</dbReference>
<evidence type="ECO:0000256" key="2">
    <source>
        <dbReference type="ARBA" id="ARBA00022578"/>
    </source>
</evidence>
<dbReference type="PANTHER" id="PTHR33258">
    <property type="entry name" value="TRANSPOSASE INSL FOR INSERTION SEQUENCE ELEMENT IS186A-RELATED"/>
    <property type="match status" value="1"/>
</dbReference>
<accession>A0A7G9GEK7</accession>
<dbReference type="GO" id="GO:0006313">
    <property type="term" value="P:DNA transposition"/>
    <property type="evidence" value="ECO:0007669"/>
    <property type="project" value="InterPro"/>
</dbReference>
<dbReference type="GO" id="GO:0004803">
    <property type="term" value="F:transposase activity"/>
    <property type="evidence" value="ECO:0007669"/>
    <property type="project" value="InterPro"/>
</dbReference>
<dbReference type="GO" id="GO:0003677">
    <property type="term" value="F:DNA binding"/>
    <property type="evidence" value="ECO:0007669"/>
    <property type="project" value="UniProtKB-KW"/>
</dbReference>
<keyword evidence="2" id="KW-0815">Transposition</keyword>
<dbReference type="InterPro" id="IPR002559">
    <property type="entry name" value="Transposase_11"/>
</dbReference>
<gene>
    <name evidence="6" type="ORF">H9Q79_02810</name>
</gene>
<dbReference type="Pfam" id="PF01609">
    <property type="entry name" value="DDE_Tnp_1"/>
    <property type="match status" value="1"/>
</dbReference>
<feature type="domain" description="Transposase IS4-like" evidence="5">
    <location>
        <begin position="110"/>
        <end position="362"/>
    </location>
</feature>
<proteinExistence type="inferred from homology"/>
<name>A0A7G9GEK7_9FIRM</name>
<evidence type="ECO:0000259" key="5">
    <source>
        <dbReference type="Pfam" id="PF01609"/>
    </source>
</evidence>
<keyword evidence="3" id="KW-0238">DNA-binding</keyword>
<evidence type="ECO:0000256" key="4">
    <source>
        <dbReference type="ARBA" id="ARBA00023172"/>
    </source>
</evidence>
<reference evidence="6 7" key="1">
    <citation type="submission" date="2020-08" db="EMBL/GenBank/DDBJ databases">
        <authorList>
            <person name="Liu C."/>
            <person name="Sun Q."/>
        </authorList>
    </citation>
    <scope>NUCLEOTIDE SEQUENCE [LARGE SCALE GENOMIC DNA]</scope>
    <source>
        <strain evidence="6 7">NSJ-29</strain>
    </source>
</reference>
<dbReference type="NCBIfam" id="NF033592">
    <property type="entry name" value="transpos_IS4_1"/>
    <property type="match status" value="1"/>
</dbReference>
<dbReference type="RefSeq" id="WP_249329149.1">
    <property type="nucleotide sequence ID" value="NZ_CP060635.1"/>
</dbReference>
<dbReference type="SUPFAM" id="SSF53098">
    <property type="entry name" value="Ribonuclease H-like"/>
    <property type="match status" value="1"/>
</dbReference>
<dbReference type="PANTHER" id="PTHR33258:SF1">
    <property type="entry name" value="TRANSPOSASE INSL FOR INSERTION SEQUENCE ELEMENT IS186A-RELATED"/>
    <property type="match status" value="1"/>
</dbReference>
<dbReference type="EMBL" id="CP060635">
    <property type="protein sequence ID" value="QNM09239.1"/>
    <property type="molecule type" value="Genomic_DNA"/>
</dbReference>
<dbReference type="Proteomes" id="UP000515860">
    <property type="component" value="Chromosome"/>
</dbReference>
<keyword evidence="4" id="KW-0233">DNA recombination</keyword>
<dbReference type="InterPro" id="IPR012337">
    <property type="entry name" value="RNaseH-like_sf"/>
</dbReference>
<sequence length="439" mass="51340">MAQPLTFFQTTFRDILDEMDECSWLFSNNPQSDFSRKSKLGFKKTLSIILSLASKSIPNELLDYFQCAQDIPSASAFVQPRNKLLSETLEFLFHEFNSRCNPCSTYKGFRLLAIDGSVLQIPINPEDKNSYFPNAERKKSYNQLHLNAMYDLLSHTYVDAFVEGQQVSNEQRALNRMVDRTNILSAIVLADRGYESYNCLAHIQEKGWKFLFRVKDGTGGITSGLDLPNTEEFDLCFHMHLTRKQTNEMKELLKDKNCYKRLTKDFDYLPVKNKKSIPVKPYFLPFRIVRFKLTDNTIETVLTNLDMEEFPPAELKKLYSRRWGIETSFRKLKYTIGLLHFHAKKVEYIYQEIFARMIMYNFTEMIISHVILENKSRKYAYQANFSTATHICRQYFRGNMSPPTVETLIARLILPIRPGRSVPRNLSPRKTTSFYYRVA</sequence>